<feature type="region of interest" description="Disordered" evidence="1">
    <location>
        <begin position="136"/>
        <end position="198"/>
    </location>
</feature>
<dbReference type="EMBL" id="JTDE01002650">
    <property type="protein sequence ID" value="KAF7257073.1"/>
    <property type="molecule type" value="Genomic_DNA"/>
</dbReference>
<comment type="caution">
    <text evidence="2">The sequence shown here is derived from an EMBL/GenBank/DDBJ whole genome shotgun (WGS) entry which is preliminary data.</text>
</comment>
<keyword evidence="3" id="KW-1185">Reference proteome</keyword>
<evidence type="ECO:0000313" key="3">
    <source>
        <dbReference type="Proteomes" id="UP000822476"/>
    </source>
</evidence>
<organism evidence="2 3">
    <name type="scientific">Paragonimus skrjabini miyazakii</name>
    <dbReference type="NCBI Taxonomy" id="59628"/>
    <lineage>
        <taxon>Eukaryota</taxon>
        <taxon>Metazoa</taxon>
        <taxon>Spiralia</taxon>
        <taxon>Lophotrochozoa</taxon>
        <taxon>Platyhelminthes</taxon>
        <taxon>Trematoda</taxon>
        <taxon>Digenea</taxon>
        <taxon>Plagiorchiida</taxon>
        <taxon>Troglotremata</taxon>
        <taxon>Troglotrematidae</taxon>
        <taxon>Paragonimus</taxon>
    </lineage>
</organism>
<proteinExistence type="predicted"/>
<feature type="compositionally biased region" description="Polar residues" evidence="1">
    <location>
        <begin position="136"/>
        <end position="172"/>
    </location>
</feature>
<evidence type="ECO:0000313" key="2">
    <source>
        <dbReference type="EMBL" id="KAF7257073.1"/>
    </source>
</evidence>
<gene>
    <name evidence="2" type="ORF">EG68_06044</name>
</gene>
<name>A0A8S9YVJ0_9TREM</name>
<reference evidence="2" key="1">
    <citation type="submission" date="2019-07" db="EMBL/GenBank/DDBJ databases">
        <title>Annotation for the trematode Paragonimus miyazaki's.</title>
        <authorList>
            <person name="Choi Y.-J."/>
        </authorList>
    </citation>
    <scope>NUCLEOTIDE SEQUENCE</scope>
    <source>
        <strain evidence="2">Japan</strain>
    </source>
</reference>
<feature type="compositionally biased region" description="Polar residues" evidence="1">
    <location>
        <begin position="180"/>
        <end position="198"/>
    </location>
</feature>
<accession>A0A8S9YVJ0</accession>
<sequence>MYMDTELPPSAFLPYQLINWGDDIIYDLQLSDSKMSTSSCMNAAYAGWCPSQHCRTMATFQDAYQGKFPFTVGSKAMNGLGSANSVMEHLFAGDKTAHPKTISSTYSIFPNDEACLLESVDDVAIAATINAARGYRQQQQRNLTVSNRKADPNSDTAGSGTTPDNEQWTSSRFGLDSHSADSLSTSTGSAKSNMPPNRANLQVSFDLASTRGMLTGALAKAEHRAEKVKEIL</sequence>
<protein>
    <submittedName>
        <fullName evidence="2">Uncharacterized protein</fullName>
    </submittedName>
</protein>
<evidence type="ECO:0000256" key="1">
    <source>
        <dbReference type="SAM" id="MobiDB-lite"/>
    </source>
</evidence>
<dbReference type="Proteomes" id="UP000822476">
    <property type="component" value="Unassembled WGS sequence"/>
</dbReference>
<dbReference type="AlphaFoldDB" id="A0A8S9YVJ0"/>
<dbReference type="OrthoDB" id="5752at2759"/>